<organism evidence="2">
    <name type="scientific">Nyssomyia neivai</name>
    <dbReference type="NCBI Taxonomy" id="330878"/>
    <lineage>
        <taxon>Eukaryota</taxon>
        <taxon>Metazoa</taxon>
        <taxon>Ecdysozoa</taxon>
        <taxon>Arthropoda</taxon>
        <taxon>Hexapoda</taxon>
        <taxon>Insecta</taxon>
        <taxon>Pterygota</taxon>
        <taxon>Neoptera</taxon>
        <taxon>Endopterygota</taxon>
        <taxon>Diptera</taxon>
        <taxon>Nematocera</taxon>
        <taxon>Psychodoidea</taxon>
        <taxon>Psychodidae</taxon>
        <taxon>Nyssomyia</taxon>
    </lineage>
</organism>
<dbReference type="GO" id="GO:0008270">
    <property type="term" value="F:zinc ion binding"/>
    <property type="evidence" value="ECO:0007669"/>
    <property type="project" value="InterPro"/>
</dbReference>
<dbReference type="InterPro" id="IPR036875">
    <property type="entry name" value="Znf_CCHC_sf"/>
</dbReference>
<feature type="region of interest" description="Disordered" evidence="1">
    <location>
        <begin position="264"/>
        <end position="299"/>
    </location>
</feature>
<dbReference type="EMBL" id="GFDF01011663">
    <property type="protein sequence ID" value="JAV02421.1"/>
    <property type="molecule type" value="Transcribed_RNA"/>
</dbReference>
<proteinExistence type="predicted"/>
<dbReference type="GO" id="GO:0003676">
    <property type="term" value="F:nucleic acid binding"/>
    <property type="evidence" value="ECO:0007669"/>
    <property type="project" value="InterPro"/>
</dbReference>
<feature type="compositionally biased region" description="Low complexity" evidence="1">
    <location>
        <begin position="225"/>
        <end position="238"/>
    </location>
</feature>
<name>A0A1L8D7J7_9DIPT</name>
<feature type="region of interest" description="Disordered" evidence="1">
    <location>
        <begin position="386"/>
        <end position="416"/>
    </location>
</feature>
<dbReference type="SUPFAM" id="SSF57756">
    <property type="entry name" value="Retrovirus zinc finger-like domains"/>
    <property type="match status" value="1"/>
</dbReference>
<evidence type="ECO:0000256" key="1">
    <source>
        <dbReference type="SAM" id="MobiDB-lite"/>
    </source>
</evidence>
<accession>A0A1L8D7J7</accession>
<feature type="region of interest" description="Disordered" evidence="1">
    <location>
        <begin position="221"/>
        <end position="241"/>
    </location>
</feature>
<sequence>MILFVEVMAQCLLRQKNNTQAEKLQSIKAIGDCEIKISLSTAQNTCKAIVYDSDMIHWDKEKLLDGLADQGVTAIRNVTSRLRNNIHPDSSCNAERTSTPTFIVTFNRPTPPQHLKVGWLTIPTQEYVPEPIRCFQCQRYGHFRTSCESTAVCSRCSEPEHRPGPCKQGYKCINCGGSHSAAWKGCPVYKEEREIRKVGYRLKIPLSAAKKIYKSYVKKTDSMVEPAQNPSSQQSSENPSKEAQEGCPKCLCKCFSDAGKHEESDARLSETLDKTTKAPEVTSESSEEEEPTPDNARKPRETVVLPIQQESPNTCKAIVEDKGLYRQSRTDKEDFLAGRVEVLAGQGVIAIDRVEKSTSKLIYTFNRPTPPEHIYFGQIRIPTQKYVPDTHTPAERKSSTPLSTRNRKCMGNSKIS</sequence>
<feature type="compositionally biased region" description="Basic and acidic residues" evidence="1">
    <location>
        <begin position="264"/>
        <end position="277"/>
    </location>
</feature>
<reference evidence="2" key="1">
    <citation type="submission" date="2016-12" db="EMBL/GenBank/DDBJ databases">
        <title>An insight into the sialome and mialome of the sand fly, Nyssomyia neivai.</title>
        <authorList>
            <person name="Sebastian V."/>
            <person name="Goulart T.M."/>
            <person name="Oliveira W."/>
            <person name="Calvo E."/>
            <person name="Oliveira L.F."/>
            <person name="Pinto M.C."/>
            <person name="Rosselino A.M."/>
            <person name="Ribeiro J.M."/>
        </authorList>
    </citation>
    <scope>NUCLEOTIDE SEQUENCE</scope>
</reference>
<evidence type="ECO:0000313" key="2">
    <source>
        <dbReference type="EMBL" id="JAV02421.1"/>
    </source>
</evidence>
<protein>
    <submittedName>
        <fullName evidence="2">Uncharacterized protein</fullName>
    </submittedName>
</protein>
<dbReference type="AlphaFoldDB" id="A0A1L8D7J7"/>